<reference evidence="6 7" key="1">
    <citation type="journal article" date="2021" name="bioRxiv">
        <title>Chromosome-scale and haplotype-resolved genome assembly of a tetraploid potato cultivar.</title>
        <authorList>
            <person name="Sun H."/>
            <person name="Jiao W.-B."/>
            <person name="Krause K."/>
            <person name="Campoy J.A."/>
            <person name="Goel M."/>
            <person name="Folz-Donahue K."/>
            <person name="Kukat C."/>
            <person name="Huettel B."/>
            <person name="Schneeberger K."/>
        </authorList>
    </citation>
    <scope>NUCLEOTIDE SEQUENCE [LARGE SCALE GENOMIC DNA]</scope>
    <source>
        <strain evidence="6">SolTubOtavaFocal</strain>
        <tissue evidence="6">Leaves</tissue>
    </source>
</reference>
<dbReference type="SMART" id="SM00184">
    <property type="entry name" value="RING"/>
    <property type="match status" value="1"/>
</dbReference>
<dbReference type="SUPFAM" id="SSF57850">
    <property type="entry name" value="RING/U-box"/>
    <property type="match status" value="1"/>
</dbReference>
<dbReference type="Proteomes" id="UP000826656">
    <property type="component" value="Unassembled WGS sequence"/>
</dbReference>
<keyword evidence="3" id="KW-0862">Zinc</keyword>
<comment type="caution">
    <text evidence="6">The sequence shown here is derived from an EMBL/GenBank/DDBJ whole genome shotgun (WGS) entry which is preliminary data.</text>
</comment>
<dbReference type="InterPro" id="IPR013083">
    <property type="entry name" value="Znf_RING/FYVE/PHD"/>
</dbReference>
<dbReference type="InterPro" id="IPR011016">
    <property type="entry name" value="Znf_RING-CH"/>
</dbReference>
<dbReference type="SMART" id="SM00744">
    <property type="entry name" value="RINGv"/>
    <property type="match status" value="1"/>
</dbReference>
<dbReference type="InterPro" id="IPR050731">
    <property type="entry name" value="HRD1_E3_ubiq-ligases"/>
</dbReference>
<evidence type="ECO:0000259" key="5">
    <source>
        <dbReference type="PROSITE" id="PS50089"/>
    </source>
</evidence>
<dbReference type="PROSITE" id="PS50089">
    <property type="entry name" value="ZF_RING_2"/>
    <property type="match status" value="1"/>
</dbReference>
<proteinExistence type="predicted"/>
<dbReference type="PANTHER" id="PTHR22763:SF190">
    <property type="entry name" value="RING FINGER PROTEIN 24"/>
    <property type="match status" value="1"/>
</dbReference>
<keyword evidence="7" id="KW-1185">Reference proteome</keyword>
<evidence type="ECO:0000256" key="1">
    <source>
        <dbReference type="ARBA" id="ARBA00022723"/>
    </source>
</evidence>
<dbReference type="PANTHER" id="PTHR22763">
    <property type="entry name" value="RING ZINC FINGER PROTEIN"/>
    <property type="match status" value="1"/>
</dbReference>
<feature type="domain" description="RING-type" evidence="5">
    <location>
        <begin position="290"/>
        <end position="332"/>
    </location>
</feature>
<keyword evidence="2 4" id="KW-0863">Zinc-finger</keyword>
<gene>
    <name evidence="6" type="ORF">KY290_008569</name>
</gene>
<evidence type="ECO:0000313" key="6">
    <source>
        <dbReference type="EMBL" id="KAH0777158.1"/>
    </source>
</evidence>
<evidence type="ECO:0000256" key="4">
    <source>
        <dbReference type="PROSITE-ProRule" id="PRU00175"/>
    </source>
</evidence>
<organism evidence="6 7">
    <name type="scientific">Solanum tuberosum</name>
    <name type="common">Potato</name>
    <dbReference type="NCBI Taxonomy" id="4113"/>
    <lineage>
        <taxon>Eukaryota</taxon>
        <taxon>Viridiplantae</taxon>
        <taxon>Streptophyta</taxon>
        <taxon>Embryophyta</taxon>
        <taxon>Tracheophyta</taxon>
        <taxon>Spermatophyta</taxon>
        <taxon>Magnoliopsida</taxon>
        <taxon>eudicotyledons</taxon>
        <taxon>Gunneridae</taxon>
        <taxon>Pentapetalae</taxon>
        <taxon>asterids</taxon>
        <taxon>lamiids</taxon>
        <taxon>Solanales</taxon>
        <taxon>Solanaceae</taxon>
        <taxon>Solanoideae</taxon>
        <taxon>Solaneae</taxon>
        <taxon>Solanum</taxon>
    </lineage>
</organism>
<name>A0ABQ7W8T3_SOLTU</name>
<sequence>MAFRGESITGMKIRVFKWKHQHMVSHVYSHCRKFGDLLPEYGFLIFRVKNNITPIIQPFVLVNAESTFADLVKSITNALSPSKLFCLDPTHSLAKTISAYLRSCYCKTTFCASSHPKGIKIVVTVDVDLDVDVDMSAYVDVISDSESDSDSDSDAESSRDMICLTNISNMYEILWNNVSESSDENVVNFYMYGVLESNNKRRNLYLNGFYCTAELYLARLDIEFDVENSDIQDILHSMSNYLIERALFFCSENVFDGKKQEFRELQCGLKIMTVGEVLLKNNFELADDICPICFGKFCHESVVAVTTPCSHVFHRSCIFTWLSEKNNCPICRKKVALHE</sequence>
<dbReference type="InterPro" id="IPR001841">
    <property type="entry name" value="Znf_RING"/>
</dbReference>
<keyword evidence="1" id="KW-0479">Metal-binding</keyword>
<evidence type="ECO:0000256" key="2">
    <source>
        <dbReference type="ARBA" id="ARBA00022771"/>
    </source>
</evidence>
<accession>A0ABQ7W8T3</accession>
<evidence type="ECO:0000313" key="7">
    <source>
        <dbReference type="Proteomes" id="UP000826656"/>
    </source>
</evidence>
<evidence type="ECO:0000256" key="3">
    <source>
        <dbReference type="ARBA" id="ARBA00022833"/>
    </source>
</evidence>
<dbReference type="Gene3D" id="3.30.40.10">
    <property type="entry name" value="Zinc/RING finger domain, C3HC4 (zinc finger)"/>
    <property type="match status" value="1"/>
</dbReference>
<dbReference type="EMBL" id="JAIVGD010000003">
    <property type="protein sequence ID" value="KAH0777158.1"/>
    <property type="molecule type" value="Genomic_DNA"/>
</dbReference>
<protein>
    <recommendedName>
        <fullName evidence="5">RING-type domain-containing protein</fullName>
    </recommendedName>
</protein>
<dbReference type="Pfam" id="PF13639">
    <property type="entry name" value="zf-RING_2"/>
    <property type="match status" value="1"/>
</dbReference>